<reference evidence="6 9" key="3">
    <citation type="submission" date="2019-07" db="EMBL/GenBank/DDBJ databases">
        <title>Complete Genome Sequence of Leptotrichia wadei Strain JMUB3934.</title>
        <authorList>
            <person name="Watanabe S."/>
            <person name="Cui L."/>
        </authorList>
    </citation>
    <scope>NUCLEOTIDE SEQUENCE [LARGE SCALE GENOMIC DNA]</scope>
    <source>
        <strain evidence="6 9">JMUB3934</strain>
    </source>
</reference>
<dbReference type="PANTHER" id="PTHR42734">
    <property type="entry name" value="METAL TRANSPORT SYSTEM ATP-BINDING PROTEIN TM_0124-RELATED"/>
    <property type="match status" value="1"/>
</dbReference>
<dbReference type="RefSeq" id="WP_060918031.1">
    <property type="nucleotide sequence ID" value="NZ_AP019835.1"/>
</dbReference>
<evidence type="ECO:0000313" key="8">
    <source>
        <dbReference type="Proteomes" id="UP000070483"/>
    </source>
</evidence>
<sequence length="232" mass="26825">MANGQNKKLVSVQNLNFKYNNDYILNDINLDIFKGKNVAILGRNGGGKSTLVKVMLGFLRKNSGSIKFFTNENKIGYLPQIREFDTSFPINIFDLVISGLTNKNNLFRRFNNKEKKRAEILLKEFDIFHLKNKLINEVSGGQLQRALIARALISSPELIFLDEPESFLDKEFEFKLFEKIKELSDSTIVVISHELEKIYDYIDSIFVVEGNIQVYEKKEDYVCSNPYLHSHK</sequence>
<dbReference type="InterPro" id="IPR003439">
    <property type="entry name" value="ABC_transporter-like_ATP-bd"/>
</dbReference>
<proteinExistence type="inferred from homology"/>
<evidence type="ECO:0000256" key="1">
    <source>
        <dbReference type="ARBA" id="ARBA00005417"/>
    </source>
</evidence>
<evidence type="ECO:0000256" key="4">
    <source>
        <dbReference type="ARBA" id="ARBA00022840"/>
    </source>
</evidence>
<dbReference type="SMART" id="SM00382">
    <property type="entry name" value="AAA"/>
    <property type="match status" value="1"/>
</dbReference>
<dbReference type="EMBL" id="LSDD01000095">
    <property type="protein sequence ID" value="KXB64687.1"/>
    <property type="molecule type" value="Genomic_DNA"/>
</dbReference>
<organism evidence="7 8">
    <name type="scientific">Leptotrichia wadei</name>
    <dbReference type="NCBI Taxonomy" id="157687"/>
    <lineage>
        <taxon>Bacteria</taxon>
        <taxon>Fusobacteriati</taxon>
        <taxon>Fusobacteriota</taxon>
        <taxon>Fusobacteriia</taxon>
        <taxon>Fusobacteriales</taxon>
        <taxon>Leptotrichiaceae</taxon>
        <taxon>Leptotrichia</taxon>
    </lineage>
</organism>
<dbReference type="PATRIC" id="fig|157687.3.peg.1321"/>
<dbReference type="InterPro" id="IPR003593">
    <property type="entry name" value="AAA+_ATPase"/>
</dbReference>
<dbReference type="EMBL" id="AP019835">
    <property type="protein sequence ID" value="BBM49863.1"/>
    <property type="molecule type" value="Genomic_DNA"/>
</dbReference>
<evidence type="ECO:0000313" key="6">
    <source>
        <dbReference type="EMBL" id="BBM49863.1"/>
    </source>
</evidence>
<reference evidence="7" key="2">
    <citation type="submission" date="2016-01" db="EMBL/GenBank/DDBJ databases">
        <authorList>
            <person name="Oliw E.H."/>
        </authorList>
    </citation>
    <scope>NUCLEOTIDE SEQUENCE [LARGE SCALE GENOMIC DNA]</scope>
    <source>
        <strain evidence="7">KA00185</strain>
    </source>
</reference>
<dbReference type="PROSITE" id="PS50893">
    <property type="entry name" value="ABC_TRANSPORTER_2"/>
    <property type="match status" value="1"/>
</dbReference>
<dbReference type="OrthoDB" id="9806726at2"/>
<evidence type="ECO:0000313" key="9">
    <source>
        <dbReference type="Proteomes" id="UP000321501"/>
    </source>
</evidence>
<dbReference type="AlphaFoldDB" id="A0A134AAF3"/>
<evidence type="ECO:0000313" key="7">
    <source>
        <dbReference type="EMBL" id="KXB64687.1"/>
    </source>
</evidence>
<feature type="domain" description="ABC transporter" evidence="5">
    <location>
        <begin position="10"/>
        <end position="232"/>
    </location>
</feature>
<accession>A0A134AAF3</accession>
<evidence type="ECO:0000259" key="5">
    <source>
        <dbReference type="PROSITE" id="PS50893"/>
    </source>
</evidence>
<reference evidence="8" key="1">
    <citation type="submission" date="2016-01" db="EMBL/GenBank/DDBJ databases">
        <authorList>
            <person name="Mitreva M."/>
            <person name="Pepin K.H."/>
            <person name="Mihindukulasuriya K.A."/>
            <person name="Fulton R."/>
            <person name="Fronick C."/>
            <person name="O'Laughlin M."/>
            <person name="Miner T."/>
            <person name="Herter B."/>
            <person name="Rosa B.A."/>
            <person name="Cordes M."/>
            <person name="Tomlinson C."/>
            <person name="Wollam A."/>
            <person name="Palsikar V.B."/>
            <person name="Mardis E.R."/>
            <person name="Wilson R.K."/>
        </authorList>
    </citation>
    <scope>NUCLEOTIDE SEQUENCE [LARGE SCALE GENOMIC DNA]</scope>
    <source>
        <strain evidence="8">KA00185</strain>
    </source>
</reference>
<dbReference type="InterPro" id="IPR050153">
    <property type="entry name" value="Metal_Ion_Import_ABC"/>
</dbReference>
<protein>
    <submittedName>
        <fullName evidence="6 7">ABC transporter</fullName>
    </submittedName>
</protein>
<dbReference type="PANTHER" id="PTHR42734:SF17">
    <property type="entry name" value="METAL TRANSPORT SYSTEM ATP-BINDING PROTEIN TM_0124-RELATED"/>
    <property type="match status" value="1"/>
</dbReference>
<dbReference type="InterPro" id="IPR017871">
    <property type="entry name" value="ABC_transporter-like_CS"/>
</dbReference>
<keyword evidence="3" id="KW-0547">Nucleotide-binding</keyword>
<dbReference type="SUPFAM" id="SSF52540">
    <property type="entry name" value="P-loop containing nucleoside triphosphate hydrolases"/>
    <property type="match status" value="1"/>
</dbReference>
<dbReference type="InterPro" id="IPR027417">
    <property type="entry name" value="P-loop_NTPase"/>
</dbReference>
<evidence type="ECO:0000256" key="2">
    <source>
        <dbReference type="ARBA" id="ARBA00022448"/>
    </source>
</evidence>
<dbReference type="Gene3D" id="3.40.50.300">
    <property type="entry name" value="P-loop containing nucleotide triphosphate hydrolases"/>
    <property type="match status" value="1"/>
</dbReference>
<keyword evidence="8" id="KW-1185">Reference proteome</keyword>
<keyword evidence="2" id="KW-0813">Transport</keyword>
<keyword evidence="4 7" id="KW-0067">ATP-binding</keyword>
<evidence type="ECO:0000256" key="3">
    <source>
        <dbReference type="ARBA" id="ARBA00022741"/>
    </source>
</evidence>
<dbReference type="STRING" id="157687.HMPREF3180_01326"/>
<dbReference type="GO" id="GO:0005524">
    <property type="term" value="F:ATP binding"/>
    <property type="evidence" value="ECO:0007669"/>
    <property type="project" value="UniProtKB-KW"/>
</dbReference>
<dbReference type="GO" id="GO:0016887">
    <property type="term" value="F:ATP hydrolysis activity"/>
    <property type="evidence" value="ECO:0007669"/>
    <property type="project" value="InterPro"/>
</dbReference>
<comment type="similarity">
    <text evidence="1">Belongs to the ABC transporter superfamily.</text>
</comment>
<name>A0A134AAF3_9FUSO</name>
<dbReference type="Pfam" id="PF00005">
    <property type="entry name" value="ABC_tran"/>
    <property type="match status" value="1"/>
</dbReference>
<dbReference type="PROSITE" id="PS00211">
    <property type="entry name" value="ABC_TRANSPORTER_1"/>
    <property type="match status" value="1"/>
</dbReference>
<gene>
    <name evidence="7" type="ORF">HMPREF3180_01326</name>
    <name evidence="6" type="ORF">JMUB3934_1159</name>
</gene>
<dbReference type="Proteomes" id="UP000070483">
    <property type="component" value="Unassembled WGS sequence"/>
</dbReference>
<dbReference type="Proteomes" id="UP000321501">
    <property type="component" value="Chromosome"/>
</dbReference>